<dbReference type="STRING" id="35525.A0A162NZI8"/>
<keyword evidence="4" id="KW-0132">Cell division</keyword>
<evidence type="ECO:0000256" key="9">
    <source>
        <dbReference type="SAM" id="MobiDB-lite"/>
    </source>
</evidence>
<feature type="coiled-coil region" evidence="8">
    <location>
        <begin position="510"/>
        <end position="549"/>
    </location>
</feature>
<dbReference type="InterPro" id="IPR025977">
    <property type="entry name" value="Cnd3_C"/>
</dbReference>
<evidence type="ECO:0000256" key="3">
    <source>
        <dbReference type="ARBA" id="ARBA00022454"/>
    </source>
</evidence>
<dbReference type="InterPro" id="IPR016024">
    <property type="entry name" value="ARM-type_fold"/>
</dbReference>
<keyword evidence="5" id="KW-0498">Mitosis</keyword>
<evidence type="ECO:0000259" key="10">
    <source>
        <dbReference type="Pfam" id="PF12719"/>
    </source>
</evidence>
<dbReference type="EMBL" id="LRGB01000512">
    <property type="protein sequence ID" value="KZS18398.1"/>
    <property type="molecule type" value="Genomic_DNA"/>
</dbReference>
<name>A0A162NZI8_9CRUS</name>
<dbReference type="OrthoDB" id="27187at2759"/>
<dbReference type="PANTHER" id="PTHR14418:SF5">
    <property type="entry name" value="CONDENSIN COMPLEX SUBUNIT 3"/>
    <property type="match status" value="1"/>
</dbReference>
<feature type="compositionally biased region" description="Basic residues" evidence="9">
    <location>
        <begin position="1061"/>
        <end position="1070"/>
    </location>
</feature>
<evidence type="ECO:0000256" key="6">
    <source>
        <dbReference type="ARBA" id="ARBA00023067"/>
    </source>
</evidence>
<dbReference type="Gene3D" id="1.25.10.10">
    <property type="entry name" value="Leucine-rich Repeat Variant"/>
    <property type="match status" value="2"/>
</dbReference>
<dbReference type="Proteomes" id="UP000076858">
    <property type="component" value="Unassembled WGS sequence"/>
</dbReference>
<evidence type="ECO:0000313" key="11">
    <source>
        <dbReference type="EMBL" id="KZS18398.1"/>
    </source>
</evidence>
<organism evidence="11 12">
    <name type="scientific">Daphnia magna</name>
    <dbReference type="NCBI Taxonomy" id="35525"/>
    <lineage>
        <taxon>Eukaryota</taxon>
        <taxon>Metazoa</taxon>
        <taxon>Ecdysozoa</taxon>
        <taxon>Arthropoda</taxon>
        <taxon>Crustacea</taxon>
        <taxon>Branchiopoda</taxon>
        <taxon>Diplostraca</taxon>
        <taxon>Cladocera</taxon>
        <taxon>Anomopoda</taxon>
        <taxon>Daphniidae</taxon>
        <taxon>Daphnia</taxon>
    </lineage>
</organism>
<proteinExistence type="inferred from homology"/>
<dbReference type="SUPFAM" id="SSF48371">
    <property type="entry name" value="ARM repeat"/>
    <property type="match status" value="1"/>
</dbReference>
<dbReference type="GO" id="GO:0051301">
    <property type="term" value="P:cell division"/>
    <property type="evidence" value="ECO:0007669"/>
    <property type="project" value="UniProtKB-KW"/>
</dbReference>
<dbReference type="GO" id="GO:0000793">
    <property type="term" value="C:condensed chromosome"/>
    <property type="evidence" value="ECO:0007669"/>
    <property type="project" value="TreeGrafter"/>
</dbReference>
<feature type="region of interest" description="Disordered" evidence="9">
    <location>
        <begin position="974"/>
        <end position="1070"/>
    </location>
</feature>
<accession>A0A162NZI8</accession>
<comment type="similarity">
    <text evidence="2">Belongs to the CND3 (condensin subunit 3) family.</text>
</comment>
<reference evidence="11 12" key="1">
    <citation type="submission" date="2016-03" db="EMBL/GenBank/DDBJ databases">
        <title>EvidentialGene: Evidence-directed Construction of Genes on Genomes.</title>
        <authorList>
            <person name="Gilbert D.G."/>
            <person name="Choi J.-H."/>
            <person name="Mockaitis K."/>
            <person name="Colbourne J."/>
            <person name="Pfrender M."/>
        </authorList>
    </citation>
    <scope>NUCLEOTIDE SEQUENCE [LARGE SCALE GENOMIC DNA]</scope>
    <source>
        <strain evidence="11 12">Xinb3</strain>
        <tissue evidence="11">Complete organism</tissue>
    </source>
</reference>
<comment type="subcellular location">
    <subcellularLocation>
        <location evidence="1">Chromosome</location>
    </subcellularLocation>
</comment>
<dbReference type="AlphaFoldDB" id="A0A162NZI8"/>
<dbReference type="GO" id="GO:0005737">
    <property type="term" value="C:cytoplasm"/>
    <property type="evidence" value="ECO:0007669"/>
    <property type="project" value="TreeGrafter"/>
</dbReference>
<feature type="compositionally biased region" description="Basic and acidic residues" evidence="9">
    <location>
        <begin position="977"/>
        <end position="988"/>
    </location>
</feature>
<evidence type="ECO:0000256" key="7">
    <source>
        <dbReference type="ARBA" id="ARBA00023306"/>
    </source>
</evidence>
<protein>
    <submittedName>
        <fullName evidence="11">Condensin complex subunit 3</fullName>
    </submittedName>
</protein>
<sequence>MLSSHSLELKENLSSKRKSECSTPPPPSKQPRIEIANIEATTDKEQLDTIFNSYLYWKDPLPDISSELNGIECPMLSEKVYDQIDDLDTFFQDFVDCLKCLLIHGERQTAVNLCLDFSAKFATSFELEKEPDEDDAECHPFYEKLFNFILSNHNVRSQAVRFRVCQFINRMLEEFNESACISADLFDKIYDAMLERIQDRIAAVRVQAVVALQRLQDPTNKECPVIKALVFHLERDPHPEVRRAVLKALGCNYFTLEFVLVRLRDVKDLVRRQAYIFISERVHVRTLSIANRVTILNLGLNDKSTAVTTMVQSKLIPAWINAMEGSIFNFLRGIDVEGCSDIAVQVLQVWLKTLNYKEVTAHLSMDGENLVTIDTLKPEVALYWCTAVGFLHSEGVHAADALETIMPEMTAFGKYVKDFVIAKLSETDEMEVLSMEFTVGKLLEMAQYFDLADEAGRLNLRRDFCELLQNEKTSPSLTRTMVKCISLIEPNLDVRITKLLEVISELREPLTQAEVLIPEAEQRKNKLEIAQCRVQLNELKEELEHAVEKQNFVGAQEIKQIIVVLETKLNELCSRPTTHDVEIFREERDDPLTLLKCLSIVCELLKNSPMLKLTKELDQLLTSLILPCVERIDPAVRNAAFEALGCLCTCDLELAKQRLLLFVQAVQMDHQLLQITTAKVLFDLVQLFGLASFEDQESGTSLASVLTDLLDNEDVDVQTIAVEGFAKLLIASRIESSMILSRLVIFLFHPLTEENVRLRQVLHVFFPFFASLDIANQQQLEAAFLPTIKTIQKAPYTSPLAEMDITMVVKFFVDLTQENLLVSKPEVDHTIHDQLAIKLCTESLRFPDSNESKVYLKALLQLNMSFSNPSNTRDLHTLVQKMLRKMKEKSSIRLVEQFESIVKKHLAPPTEGLADSTANGSEMEIEPVVTSSSRPSKPRTRMLGSKQGTTLLMDTTGGSDAEISQCSDVFFSPEKTSTQKEKTCKKSPEVVVEQMDSSSTTSSEKIGPSRTRRQVNPRNTVVENLTLGESPPRRRTRSMRSTVVSSVDEDEDVIPPTPPRSKAKSTRKRR</sequence>
<feature type="domain" description="Nuclear condensin complex subunit 3 C-terminal" evidence="10">
    <location>
        <begin position="596"/>
        <end position="863"/>
    </location>
</feature>
<gene>
    <name evidence="11" type="ORF">APZ42_014881</name>
</gene>
<keyword evidence="12" id="KW-1185">Reference proteome</keyword>
<feature type="region of interest" description="Disordered" evidence="9">
    <location>
        <begin position="1"/>
        <end position="31"/>
    </location>
</feature>
<evidence type="ECO:0000313" key="12">
    <source>
        <dbReference type="Proteomes" id="UP000076858"/>
    </source>
</evidence>
<keyword evidence="8" id="KW-0175">Coiled coil</keyword>
<keyword evidence="3" id="KW-0158">Chromosome</keyword>
<evidence type="ECO:0000256" key="5">
    <source>
        <dbReference type="ARBA" id="ARBA00022776"/>
    </source>
</evidence>
<feature type="compositionally biased region" description="Basic and acidic residues" evidence="9">
    <location>
        <begin position="7"/>
        <end position="20"/>
    </location>
</feature>
<feature type="compositionally biased region" description="Polar residues" evidence="9">
    <location>
        <begin position="995"/>
        <end position="1004"/>
    </location>
</feature>
<keyword evidence="7" id="KW-0131">Cell cycle</keyword>
<keyword evidence="6" id="KW-0226">DNA condensation</keyword>
<dbReference type="InterPro" id="IPR011989">
    <property type="entry name" value="ARM-like"/>
</dbReference>
<evidence type="ECO:0000256" key="2">
    <source>
        <dbReference type="ARBA" id="ARBA00006533"/>
    </source>
</evidence>
<feature type="region of interest" description="Disordered" evidence="9">
    <location>
        <begin position="909"/>
        <end position="943"/>
    </location>
</feature>
<dbReference type="Pfam" id="PF12719">
    <property type="entry name" value="Cnd3"/>
    <property type="match status" value="1"/>
</dbReference>
<dbReference type="InterPro" id="IPR027165">
    <property type="entry name" value="CND3"/>
</dbReference>
<comment type="caution">
    <text evidence="11">The sequence shown here is derived from an EMBL/GenBank/DDBJ whole genome shotgun (WGS) entry which is preliminary data.</text>
</comment>
<evidence type="ECO:0000256" key="1">
    <source>
        <dbReference type="ARBA" id="ARBA00004286"/>
    </source>
</evidence>
<dbReference type="GO" id="GO:0007076">
    <property type="term" value="P:mitotic chromosome condensation"/>
    <property type="evidence" value="ECO:0007669"/>
    <property type="project" value="InterPro"/>
</dbReference>
<evidence type="ECO:0000256" key="4">
    <source>
        <dbReference type="ARBA" id="ARBA00022618"/>
    </source>
</evidence>
<dbReference type="FunFam" id="1.25.10.10:FF:001495">
    <property type="entry name" value="Uncharacterized protein"/>
    <property type="match status" value="1"/>
</dbReference>
<evidence type="ECO:0000256" key="8">
    <source>
        <dbReference type="SAM" id="Coils"/>
    </source>
</evidence>
<dbReference type="PANTHER" id="PTHR14418">
    <property type="entry name" value="CONDENSIN COMPLEX SUBUNIT 3-RELATED"/>
    <property type="match status" value="1"/>
</dbReference>
<dbReference type="GO" id="GO:0000796">
    <property type="term" value="C:condensin complex"/>
    <property type="evidence" value="ECO:0007669"/>
    <property type="project" value="InterPro"/>
</dbReference>